<name>A0A255EAY8_9ACTN</name>
<dbReference type="InterPro" id="IPR003439">
    <property type="entry name" value="ABC_transporter-like_ATP-bd"/>
</dbReference>
<dbReference type="PANTHER" id="PTHR42794">
    <property type="entry name" value="HEMIN IMPORT ATP-BINDING PROTEIN HMUV"/>
    <property type="match status" value="1"/>
</dbReference>
<dbReference type="PROSITE" id="PS50893">
    <property type="entry name" value="ABC_TRANSPORTER_2"/>
    <property type="match status" value="1"/>
</dbReference>
<dbReference type="Proteomes" id="UP000216533">
    <property type="component" value="Unassembled WGS sequence"/>
</dbReference>
<reference evidence="6 7" key="1">
    <citation type="submission" date="2017-07" db="EMBL/GenBank/DDBJ databases">
        <title>Draft whole genome sequences of clinical Proprionibacteriaceae strains.</title>
        <authorList>
            <person name="Bernier A.-M."/>
            <person name="Bernard K."/>
            <person name="Domingo M.-C."/>
        </authorList>
    </citation>
    <scope>NUCLEOTIDE SEQUENCE [LARGE SCALE GENOMIC DNA]</scope>
    <source>
        <strain evidence="6 7">NML 160184</strain>
    </source>
</reference>
<keyword evidence="1" id="KW-0813">Transport</keyword>
<proteinExistence type="predicted"/>
<sequence length="276" mass="29025">MQPTEGPVNAAALTASDLDVALSGHAILSSVDLSVDRGEFVGLLGPNGAGKSTLMRCLAGLTPASAGRVRILGHDGVDLSTRRRAQLLAMVPQSTDLDFSFSATEVVLMGRHPHLARFSFETADDRALAADALAQVGMSRLAEREVGTLSGGERQLVFLAKAIAQQTPILLLDEPISALDLRHQLEVLQLAQRLRDRGHAVLAALHDISFAARHCDRLVVLHDGRVVADGPPEQVVTVALMAEVYGVEAAVGHDPYSGRPTVTPLTVLPAPAAAGV</sequence>
<feature type="domain" description="ABC transporter" evidence="5">
    <location>
        <begin position="13"/>
        <end position="248"/>
    </location>
</feature>
<dbReference type="InterPro" id="IPR003593">
    <property type="entry name" value="AAA+_ATPase"/>
</dbReference>
<dbReference type="Pfam" id="PF00005">
    <property type="entry name" value="ABC_tran"/>
    <property type="match status" value="1"/>
</dbReference>
<dbReference type="Gene3D" id="3.40.50.300">
    <property type="entry name" value="P-loop containing nucleotide triphosphate hydrolases"/>
    <property type="match status" value="1"/>
</dbReference>
<organism evidence="6 7">
    <name type="scientific">Parenemella sanctibonifatiensis</name>
    <dbReference type="NCBI Taxonomy" id="2016505"/>
    <lineage>
        <taxon>Bacteria</taxon>
        <taxon>Bacillati</taxon>
        <taxon>Actinomycetota</taxon>
        <taxon>Actinomycetes</taxon>
        <taxon>Propionibacteriales</taxon>
        <taxon>Propionibacteriaceae</taxon>
        <taxon>Parenemella</taxon>
    </lineage>
</organism>
<evidence type="ECO:0000256" key="3">
    <source>
        <dbReference type="ARBA" id="ARBA00022840"/>
    </source>
</evidence>
<dbReference type="PANTHER" id="PTHR42794:SF1">
    <property type="entry name" value="HEMIN IMPORT ATP-BINDING PROTEIN HMUV"/>
    <property type="match status" value="1"/>
</dbReference>
<evidence type="ECO:0000256" key="1">
    <source>
        <dbReference type="ARBA" id="ARBA00022448"/>
    </source>
</evidence>
<dbReference type="InterPro" id="IPR017871">
    <property type="entry name" value="ABC_transporter-like_CS"/>
</dbReference>
<keyword evidence="4" id="KW-1278">Translocase</keyword>
<dbReference type="GO" id="GO:0016887">
    <property type="term" value="F:ATP hydrolysis activity"/>
    <property type="evidence" value="ECO:0007669"/>
    <property type="project" value="InterPro"/>
</dbReference>
<evidence type="ECO:0000313" key="7">
    <source>
        <dbReference type="Proteomes" id="UP000216533"/>
    </source>
</evidence>
<evidence type="ECO:0000259" key="5">
    <source>
        <dbReference type="PROSITE" id="PS50893"/>
    </source>
</evidence>
<dbReference type="PROSITE" id="PS00211">
    <property type="entry name" value="ABC_TRANSPORTER_1"/>
    <property type="match status" value="1"/>
</dbReference>
<dbReference type="SUPFAM" id="SSF52540">
    <property type="entry name" value="P-loop containing nucleoside triphosphate hydrolases"/>
    <property type="match status" value="1"/>
</dbReference>
<dbReference type="FunFam" id="3.40.50.300:FF:000134">
    <property type="entry name" value="Iron-enterobactin ABC transporter ATP-binding protein"/>
    <property type="match status" value="1"/>
</dbReference>
<dbReference type="AlphaFoldDB" id="A0A255EAY8"/>
<keyword evidence="3 6" id="KW-0067">ATP-binding</keyword>
<dbReference type="SMART" id="SM00382">
    <property type="entry name" value="AAA"/>
    <property type="match status" value="1"/>
</dbReference>
<dbReference type="CDD" id="cd03214">
    <property type="entry name" value="ABC_Iron-Siderophores_B12_Hemin"/>
    <property type="match status" value="1"/>
</dbReference>
<protein>
    <submittedName>
        <fullName evidence="6">Heme ABC transporter ATP-binding protein</fullName>
    </submittedName>
</protein>
<keyword evidence="2" id="KW-0547">Nucleotide-binding</keyword>
<evidence type="ECO:0000313" key="6">
    <source>
        <dbReference type="EMBL" id="OYN85313.1"/>
    </source>
</evidence>
<gene>
    <name evidence="6" type="ORF">CGZ92_10955</name>
</gene>
<dbReference type="NCBIfam" id="NF010068">
    <property type="entry name" value="PRK13548.1"/>
    <property type="match status" value="1"/>
</dbReference>
<evidence type="ECO:0000256" key="2">
    <source>
        <dbReference type="ARBA" id="ARBA00022741"/>
    </source>
</evidence>
<dbReference type="InterPro" id="IPR027417">
    <property type="entry name" value="P-loop_NTPase"/>
</dbReference>
<accession>A0A255EAY8</accession>
<dbReference type="GO" id="GO:0005524">
    <property type="term" value="F:ATP binding"/>
    <property type="evidence" value="ECO:0007669"/>
    <property type="project" value="UniProtKB-KW"/>
</dbReference>
<dbReference type="EMBL" id="NMVI01000025">
    <property type="protein sequence ID" value="OYN85313.1"/>
    <property type="molecule type" value="Genomic_DNA"/>
</dbReference>
<evidence type="ECO:0000256" key="4">
    <source>
        <dbReference type="ARBA" id="ARBA00022967"/>
    </source>
</evidence>
<comment type="caution">
    <text evidence="6">The sequence shown here is derived from an EMBL/GenBank/DDBJ whole genome shotgun (WGS) entry which is preliminary data.</text>
</comment>